<dbReference type="AlphaFoldDB" id="A0A926QIX2"/>
<proteinExistence type="predicted"/>
<feature type="region of interest" description="Disordered" evidence="1">
    <location>
        <begin position="1"/>
        <end position="21"/>
    </location>
</feature>
<gene>
    <name evidence="2" type="ORF">ICC18_12630</name>
</gene>
<dbReference type="EMBL" id="JACVVD010000003">
    <property type="protein sequence ID" value="MBD0380965.1"/>
    <property type="molecule type" value="Genomic_DNA"/>
</dbReference>
<evidence type="ECO:0000313" key="3">
    <source>
        <dbReference type="Proteomes" id="UP000650466"/>
    </source>
</evidence>
<dbReference type="Proteomes" id="UP000650466">
    <property type="component" value="Unassembled WGS sequence"/>
</dbReference>
<comment type="caution">
    <text evidence="2">The sequence shown here is derived from an EMBL/GenBank/DDBJ whole genome shotgun (WGS) entry which is preliminary data.</text>
</comment>
<accession>A0A926QIX2</accession>
<feature type="compositionally biased region" description="Acidic residues" evidence="1">
    <location>
        <begin position="1"/>
        <end position="11"/>
    </location>
</feature>
<sequence>MLVPEDVEDEGRENNNSSRQPYGRRALFTELLFHHLKITKKEAGSLLITASSFLRLIRKEKINILQAILHSIFSIPLWI</sequence>
<reference evidence="2" key="1">
    <citation type="submission" date="2020-09" db="EMBL/GenBank/DDBJ databases">
        <title>Draft Genome Sequence of Paenibacillus sp. WST5.</title>
        <authorList>
            <person name="Bao Z."/>
        </authorList>
    </citation>
    <scope>NUCLEOTIDE SEQUENCE</scope>
    <source>
        <strain evidence="2">WST5</strain>
    </source>
</reference>
<keyword evidence="3" id="KW-1185">Reference proteome</keyword>
<evidence type="ECO:0000313" key="2">
    <source>
        <dbReference type="EMBL" id="MBD0380965.1"/>
    </source>
</evidence>
<evidence type="ECO:0000256" key="1">
    <source>
        <dbReference type="SAM" id="MobiDB-lite"/>
    </source>
</evidence>
<protein>
    <submittedName>
        <fullName evidence="2">Uncharacterized protein</fullName>
    </submittedName>
</protein>
<organism evidence="2 3">
    <name type="scientific">Paenibacillus sedimenti</name>
    <dbReference type="NCBI Taxonomy" id="2770274"/>
    <lineage>
        <taxon>Bacteria</taxon>
        <taxon>Bacillati</taxon>
        <taxon>Bacillota</taxon>
        <taxon>Bacilli</taxon>
        <taxon>Bacillales</taxon>
        <taxon>Paenibacillaceae</taxon>
        <taxon>Paenibacillus</taxon>
    </lineage>
</organism>
<name>A0A926QIX2_9BACL</name>